<evidence type="ECO:0000313" key="2">
    <source>
        <dbReference type="EMBL" id="SFJ57009.1"/>
    </source>
</evidence>
<reference evidence="2 3" key="1">
    <citation type="submission" date="2016-10" db="EMBL/GenBank/DDBJ databases">
        <authorList>
            <person name="de Groot N.N."/>
        </authorList>
    </citation>
    <scope>NUCLEOTIDE SEQUENCE [LARGE SCALE GENOMIC DNA]</scope>
    <source>
        <strain evidence="2 3">SP2</strain>
    </source>
</reference>
<dbReference type="EMBL" id="FORO01000040">
    <property type="protein sequence ID" value="SFJ57009.1"/>
    <property type="molecule type" value="Genomic_DNA"/>
</dbReference>
<proteinExistence type="predicted"/>
<evidence type="ECO:0000313" key="3">
    <source>
        <dbReference type="Proteomes" id="UP000182829"/>
    </source>
</evidence>
<feature type="region of interest" description="Disordered" evidence="1">
    <location>
        <begin position="184"/>
        <end position="212"/>
    </location>
</feature>
<gene>
    <name evidence="2" type="ORF">SAMN05443661_14023</name>
</gene>
<feature type="region of interest" description="Disordered" evidence="1">
    <location>
        <begin position="99"/>
        <end position="121"/>
    </location>
</feature>
<protein>
    <submittedName>
        <fullName evidence="2">Uncharacterized protein</fullName>
    </submittedName>
</protein>
<dbReference type="RefSeq" id="WP_015233676.1">
    <property type="nucleotide sequence ID" value="NZ_FORO01000040.1"/>
</dbReference>
<dbReference type="Proteomes" id="UP000182829">
    <property type="component" value="Unassembled WGS sequence"/>
</dbReference>
<evidence type="ECO:0000256" key="1">
    <source>
        <dbReference type="SAM" id="MobiDB-lite"/>
    </source>
</evidence>
<dbReference type="OrthoDB" id="297306at2157"/>
<dbReference type="SUPFAM" id="SSF55874">
    <property type="entry name" value="ATPase domain of HSP90 chaperone/DNA topoisomerase II/histidine kinase"/>
    <property type="match status" value="1"/>
</dbReference>
<sequence>MADSIPSRAVGAVPTDLDTVASVFQNHYSYYQSLDGEVAHQQQTGESQIRREYSGRVVFELLQNALDRADETVVIRLVESSRDDGAYELLVANDGDGIRVDPDYNYENPPDSGGADRRRPDFNALCSLHTSNKSPDESIGTKGIGFRSVFALDTHVRVWSNLDTTSDSAWWGLEMHSPLDQTTWNHRSKTPAVNRGRDRFLNGTVPRLDDTEPRPSYHFPLPLYTDTQPEAVENAEDLSTAIIVPIPQSQYSTLRNRIAEFKSHHLHFVGLDPDRRDITISFETPSDEPPSFQRTTWPTTATAEVTPQRRAISAYTSPALADDAEKADHDVAEPGAAIAWPPTRTPDDTDDDNATAGSIYGYLPTLIDSPFGIDIHGDFQLSIDRTNIRLDDDQMGPYNRKLLEIAAELHLLRAIRTVDANLEQTIEWTRIQPSIVTETTLSATDQQRSDFWQFLNPTRSDSDAAAHVITFLKDLLFPGGSKDPETYTHWATLAHAFFDARDDWQLETYEQFWAATTAWIDQLCSTKTRQKNWRRTALALCDSLREHQAAVAPVVLTNESQEPDNSTFVSAVPLPDRADSDQPTGRQQRHDRKLFLQSTDASRLTLPTALTADDRAVTTFDFASDLYSRSPNALNTTPFNRWEVLQELRQLPNASVKNWSGSPLAETIDEAVSRQQELISFAAELYLLDTGTSHDTPTSLTQNGPGWRALPAPSKAARRAGRAIATLYLPTTDEKWAPARQLTRADIDENRLGDLPEELPLDEFLTFLGVAPAPPHEDAPAITLVEGGPENGVVSRRDVPPSLTAPGAGTMDLTLGTLPPDHATDTPNGWYDAITAAEPWLQPLLDAEYDATETGEEDAEDDDVIPDRIDLLDPLGERAWYPVDDTSRVYASPPATTENVAGIPPRDLTLLSAQQPYLAELLWSVDQTAVNDELLITLGAIDGTAREDLAAANAAPAVRLLTQLRTHTDPTAFADTPSIRDAYTGLFERILDAIVRNGPSHPTSNDLAVLTYRPAGEQRALSTRRLEWRSLADLDADPAWIAASPADQETMRRCFPDERLVSATIGPELLNDYQPLADYSVTIEETVQFDAFDEPDHDRAVAGEDVASTIADELAEIVPSLLALADADQHLTVNLTDDVEQWDPDVFTPVSNVWLEYTATFGTETTRTTTKHKNDDGIALLNADSASGEEPAARRIIFDTTSDGNRPPLAAFGRPLAELLLEDHHSQAASLFERALQTYETDPEDLDQLLDRRDATPLVETYEHRINPLDTDQRDALLTKTEQVLNTFNIELQTTAVTRLRTLTLADLRPTPETPQDLSEAVINEEFGQIELSTQQEPFRPAVHCRTENQRRWNEWFDTYQEHLVPYLLDLLQSTVLEDIEEDTLTDRLHEYITTTELQKLQFQPDAAVQHWLAKEGVPDADIPDDLIEEARQFIPEYKRVTNVMNATDIDSNWSRHSLSDPEPSMQETGTVDQSDVFDRMRSQKTIGTNAEHAALETITEQTHNILDETRDQSTVETIHGPVQDAWDVLYWPIPDGGVTASNLTSAQQTYEETQNCDDLKVGLHLANVWDGAGYDLLGLERDSENRVQPVRYEIKAISATRPVVGLHLTSKQLAVYETVRDDKNDDQRYAGDWQLWGVEDDGTATEFTDSLDELPSDALDKLRTEGFEHDGLILRVTRTD</sequence>
<name>A0A1I3SGZ6_9EURY</name>
<dbReference type="Gene3D" id="3.30.565.10">
    <property type="entry name" value="Histidine kinase-like ATPase, C-terminal domain"/>
    <property type="match status" value="1"/>
</dbReference>
<dbReference type="GeneID" id="42782825"/>
<feature type="region of interest" description="Disordered" evidence="1">
    <location>
        <begin position="560"/>
        <end position="591"/>
    </location>
</feature>
<dbReference type="InterPro" id="IPR036890">
    <property type="entry name" value="HATPase_C_sf"/>
</dbReference>
<feature type="compositionally biased region" description="Polar residues" evidence="1">
    <location>
        <begin position="560"/>
        <end position="569"/>
    </location>
</feature>
<organism evidence="2 3">
    <name type="scientific">Natronobacterium gregoryi</name>
    <dbReference type="NCBI Taxonomy" id="44930"/>
    <lineage>
        <taxon>Archaea</taxon>
        <taxon>Methanobacteriati</taxon>
        <taxon>Methanobacteriota</taxon>
        <taxon>Stenosarchaea group</taxon>
        <taxon>Halobacteria</taxon>
        <taxon>Halobacteriales</taxon>
        <taxon>Natrialbaceae</taxon>
        <taxon>Natronobacterium</taxon>
    </lineage>
</organism>
<accession>A0A1I3SGZ6</accession>